<dbReference type="InterPro" id="IPR018060">
    <property type="entry name" value="HTH_AraC"/>
</dbReference>
<dbReference type="STRING" id="543728.Vapar_5549"/>
<dbReference type="AlphaFoldDB" id="C5D114"/>
<evidence type="ECO:0000256" key="3">
    <source>
        <dbReference type="ARBA" id="ARBA00023163"/>
    </source>
</evidence>
<dbReference type="Gene3D" id="1.10.10.60">
    <property type="entry name" value="Homeodomain-like"/>
    <property type="match status" value="1"/>
</dbReference>
<dbReference type="InterPro" id="IPR037923">
    <property type="entry name" value="HTH-like"/>
</dbReference>
<dbReference type="InterPro" id="IPR009057">
    <property type="entry name" value="Homeodomain-like_sf"/>
</dbReference>
<dbReference type="Pfam" id="PF02311">
    <property type="entry name" value="AraC_binding"/>
    <property type="match status" value="1"/>
</dbReference>
<dbReference type="SUPFAM" id="SSF51215">
    <property type="entry name" value="Regulatory protein AraC"/>
    <property type="match status" value="1"/>
</dbReference>
<dbReference type="HOGENOM" id="CLU_000445_88_2_4"/>
<name>C5D114_VARPS</name>
<gene>
    <name evidence="5" type="ordered locus">Vapar_5549</name>
</gene>
<evidence type="ECO:0000256" key="2">
    <source>
        <dbReference type="ARBA" id="ARBA00023125"/>
    </source>
</evidence>
<feature type="domain" description="HTH araC/xylS-type" evidence="4">
    <location>
        <begin position="192"/>
        <end position="290"/>
    </location>
</feature>
<keyword evidence="1" id="KW-0805">Transcription regulation</keyword>
<dbReference type="EMBL" id="CP001636">
    <property type="protein sequence ID" value="ACS22142.1"/>
    <property type="molecule type" value="Genomic_DNA"/>
</dbReference>
<dbReference type="InterPro" id="IPR003313">
    <property type="entry name" value="AraC-bd"/>
</dbReference>
<dbReference type="eggNOG" id="COG2207">
    <property type="taxonomic scope" value="Bacteria"/>
</dbReference>
<dbReference type="KEGG" id="vap:Vapar_5549"/>
<organism evidence="5">
    <name type="scientific">Variovorax paradoxus (strain S110)</name>
    <dbReference type="NCBI Taxonomy" id="543728"/>
    <lineage>
        <taxon>Bacteria</taxon>
        <taxon>Pseudomonadati</taxon>
        <taxon>Pseudomonadota</taxon>
        <taxon>Betaproteobacteria</taxon>
        <taxon>Burkholderiales</taxon>
        <taxon>Comamonadaceae</taxon>
        <taxon>Variovorax</taxon>
    </lineage>
</organism>
<dbReference type="Pfam" id="PF12833">
    <property type="entry name" value="HTH_18"/>
    <property type="match status" value="1"/>
</dbReference>
<accession>C5D114</accession>
<dbReference type="PANTHER" id="PTHR43280">
    <property type="entry name" value="ARAC-FAMILY TRANSCRIPTIONAL REGULATOR"/>
    <property type="match status" value="1"/>
</dbReference>
<dbReference type="eggNOG" id="COG1917">
    <property type="taxonomic scope" value="Bacteria"/>
</dbReference>
<keyword evidence="2" id="KW-0238">DNA-binding</keyword>
<reference evidence="5" key="1">
    <citation type="submission" date="2009-06" db="EMBL/GenBank/DDBJ databases">
        <title>Complete sequence of chromosome 2 of Variovorax paradoxus S110.</title>
        <authorList>
            <consortium name="US DOE Joint Genome Institute"/>
            <person name="Lucas S."/>
            <person name="Copeland A."/>
            <person name="Lapidus A."/>
            <person name="Glavina del Rio T."/>
            <person name="Tice H."/>
            <person name="Bruce D."/>
            <person name="Goodwin L."/>
            <person name="Pitluck S."/>
            <person name="Chertkov O."/>
            <person name="Brettin T."/>
            <person name="Detter J.C."/>
            <person name="Han C."/>
            <person name="Larimer F."/>
            <person name="Land M."/>
            <person name="Hauser L."/>
            <person name="Kyrpides N."/>
            <person name="Ovchinnikova G."/>
            <person name="Orwin P."/>
            <person name="Leadbetter J.R."/>
            <person name="Spain J.C."/>
            <person name="Han J.I."/>
        </authorList>
    </citation>
    <scope>NUCLEOTIDE SEQUENCE</scope>
    <source>
        <strain evidence="5">S110</strain>
    </source>
</reference>
<protein>
    <submittedName>
        <fullName evidence="5">Transcriptional regulator, AraC family</fullName>
    </submittedName>
</protein>
<keyword evidence="3" id="KW-0804">Transcription</keyword>
<dbReference type="PANTHER" id="PTHR43280:SF32">
    <property type="entry name" value="TRANSCRIPTIONAL REGULATORY PROTEIN"/>
    <property type="match status" value="1"/>
</dbReference>
<dbReference type="OrthoDB" id="9803764at2"/>
<evidence type="ECO:0000256" key="1">
    <source>
        <dbReference type="ARBA" id="ARBA00023015"/>
    </source>
</evidence>
<dbReference type="InterPro" id="IPR014710">
    <property type="entry name" value="RmlC-like_jellyroll"/>
</dbReference>
<dbReference type="Gene3D" id="2.60.120.10">
    <property type="entry name" value="Jelly Rolls"/>
    <property type="match status" value="1"/>
</dbReference>
<dbReference type="GO" id="GO:0003700">
    <property type="term" value="F:DNA-binding transcription factor activity"/>
    <property type="evidence" value="ECO:0007669"/>
    <property type="project" value="InterPro"/>
</dbReference>
<sequence>MYTPPPADFPVFDSSDFSGEAGAFHFDLVRLEDRPDIPRGFPHRHNYYHLLWMSEAAGTHLLDFETFEARANTVFFVSPGQLHAWASTVQPKGFVINFSTEFFVQMFPRSDDIAKYPFFHIASDAPVLYLDQAQHDELLPLLLEMESEMLGRAEARLDIVRSYLLVLLTRLRRLYPARAADGASPQSYSLTKRFKLLIDQHYLDFGPLRDYAQRLHVTERQLNDAVKRTLGKTAGELVHERLVLEAKRLLCNTDMGVAEIAFHLHFEDHAYFSRFFKKRTQLTPGEFKKRYGTAL</sequence>
<evidence type="ECO:0000259" key="4">
    <source>
        <dbReference type="PROSITE" id="PS01124"/>
    </source>
</evidence>
<dbReference type="SUPFAM" id="SSF46689">
    <property type="entry name" value="Homeodomain-like"/>
    <property type="match status" value="1"/>
</dbReference>
<dbReference type="SMART" id="SM00342">
    <property type="entry name" value="HTH_ARAC"/>
    <property type="match status" value="1"/>
</dbReference>
<proteinExistence type="predicted"/>
<dbReference type="PROSITE" id="PS01124">
    <property type="entry name" value="HTH_ARAC_FAMILY_2"/>
    <property type="match status" value="1"/>
</dbReference>
<evidence type="ECO:0000313" key="5">
    <source>
        <dbReference type="EMBL" id="ACS22142.1"/>
    </source>
</evidence>
<dbReference type="GO" id="GO:0043565">
    <property type="term" value="F:sequence-specific DNA binding"/>
    <property type="evidence" value="ECO:0007669"/>
    <property type="project" value="InterPro"/>
</dbReference>